<dbReference type="RefSeq" id="WP_099500372.1">
    <property type="nucleotide sequence ID" value="NZ_CP026652.1"/>
</dbReference>
<dbReference type="EMBL" id="CP026652">
    <property type="protein sequence ID" value="AVH59992.1"/>
    <property type="molecule type" value="Genomic_DNA"/>
</dbReference>
<proteinExistence type="predicted"/>
<name>A0ABN5ICC2_9ACTN</name>
<reference evidence="2 3" key="1">
    <citation type="submission" date="2018-02" db="EMBL/GenBank/DDBJ databases">
        <title>Complete genome sequence of Streptomyces dengpaensis, the producer of angucyclines.</title>
        <authorList>
            <person name="Yumei L."/>
        </authorList>
    </citation>
    <scope>NUCLEOTIDE SEQUENCE [LARGE SCALE GENOMIC DNA]</scope>
    <source>
        <strain evidence="2 3">XZHG99</strain>
    </source>
</reference>
<feature type="region of interest" description="Disordered" evidence="1">
    <location>
        <begin position="1"/>
        <end position="35"/>
    </location>
</feature>
<evidence type="ECO:0000313" key="2">
    <source>
        <dbReference type="EMBL" id="AVH59992.1"/>
    </source>
</evidence>
<accession>A0ABN5ICC2</accession>
<dbReference type="Proteomes" id="UP000238413">
    <property type="component" value="Chromosome"/>
</dbReference>
<sequence>MTTWPFGTDADEHDPQATPECGQHGPMEQRQPETPEQRWCGTWYQCTSFRCGSAALLPSLELRAQLAAQRAASSKAAA</sequence>
<evidence type="ECO:0000256" key="1">
    <source>
        <dbReference type="SAM" id="MobiDB-lite"/>
    </source>
</evidence>
<organism evidence="2 3">
    <name type="scientific">Streptomyces dengpaensis</name>
    <dbReference type="NCBI Taxonomy" id="2049881"/>
    <lineage>
        <taxon>Bacteria</taxon>
        <taxon>Bacillati</taxon>
        <taxon>Actinomycetota</taxon>
        <taxon>Actinomycetes</taxon>
        <taxon>Kitasatosporales</taxon>
        <taxon>Streptomycetaceae</taxon>
        <taxon>Streptomyces</taxon>
    </lineage>
</organism>
<gene>
    <name evidence="2" type="ORF">C4B68_34140</name>
</gene>
<evidence type="ECO:0000313" key="3">
    <source>
        <dbReference type="Proteomes" id="UP000238413"/>
    </source>
</evidence>
<keyword evidence="3" id="KW-1185">Reference proteome</keyword>
<protein>
    <submittedName>
        <fullName evidence="2">Uncharacterized protein</fullName>
    </submittedName>
</protein>